<comment type="caution">
    <text evidence="4">The sequence shown here is derived from an EMBL/GenBank/DDBJ whole genome shotgun (WGS) entry which is preliminary data.</text>
</comment>
<dbReference type="Proteomes" id="UP001595900">
    <property type="component" value="Unassembled WGS sequence"/>
</dbReference>
<keyword evidence="2" id="KW-0597">Phosphoprotein</keyword>
<gene>
    <name evidence="4" type="ORF">ACFOYW_15950</name>
</gene>
<dbReference type="SMART" id="SM00823">
    <property type="entry name" value="PKS_PP"/>
    <property type="match status" value="1"/>
</dbReference>
<dbReference type="Gene3D" id="1.10.1200.10">
    <property type="entry name" value="ACP-like"/>
    <property type="match status" value="1"/>
</dbReference>
<dbReference type="InterPro" id="IPR036736">
    <property type="entry name" value="ACP-like_sf"/>
</dbReference>
<reference evidence="5" key="1">
    <citation type="journal article" date="2019" name="Int. J. Syst. Evol. Microbiol.">
        <title>The Global Catalogue of Microorganisms (GCM) 10K type strain sequencing project: providing services to taxonomists for standard genome sequencing and annotation.</title>
        <authorList>
            <consortium name="The Broad Institute Genomics Platform"/>
            <consortium name="The Broad Institute Genome Sequencing Center for Infectious Disease"/>
            <person name="Wu L."/>
            <person name="Ma J."/>
        </authorList>
    </citation>
    <scope>NUCLEOTIDE SEQUENCE [LARGE SCALE GENOMIC DNA]</scope>
    <source>
        <strain evidence="5">CGMCC 1.10363</strain>
    </source>
</reference>
<dbReference type="Gene3D" id="3.30.300.30">
    <property type="match status" value="1"/>
</dbReference>
<sequence>MPDDSPGAFGLRAYRSGDRARLLDGGEIEYAGRIDDEIEVRGHRVSPSEVELAARGMAGVTDCIVGLVSSDQQPGRLGMLYVGDPDVRSSLPVHLAKRLPAHMVPTLVCWTERLPLSVTGKRDRAAAMRAIDSEPSPDILDSTSVVDSIWARLLGQRPTSERESFFATGGDSLLAMRLLASVEHETGVRVPLSDFFDMPTTGTLMSFVKGIA</sequence>
<dbReference type="SUPFAM" id="SSF47336">
    <property type="entry name" value="ACP-like"/>
    <property type="match status" value="1"/>
</dbReference>
<name>A0ABV8Q929_9MICO</name>
<accession>A0ABV8Q929</accession>
<dbReference type="Pfam" id="PF00550">
    <property type="entry name" value="PP-binding"/>
    <property type="match status" value="1"/>
</dbReference>
<dbReference type="InterPro" id="IPR020806">
    <property type="entry name" value="PKS_PP-bd"/>
</dbReference>
<evidence type="ECO:0000313" key="5">
    <source>
        <dbReference type="Proteomes" id="UP001595900"/>
    </source>
</evidence>
<dbReference type="PROSITE" id="PS50075">
    <property type="entry name" value="CARRIER"/>
    <property type="match status" value="1"/>
</dbReference>
<dbReference type="PROSITE" id="PS00012">
    <property type="entry name" value="PHOSPHOPANTETHEINE"/>
    <property type="match status" value="1"/>
</dbReference>
<organism evidence="4 5">
    <name type="scientific">Gryllotalpicola reticulitermitis</name>
    <dbReference type="NCBI Taxonomy" id="1184153"/>
    <lineage>
        <taxon>Bacteria</taxon>
        <taxon>Bacillati</taxon>
        <taxon>Actinomycetota</taxon>
        <taxon>Actinomycetes</taxon>
        <taxon>Micrococcales</taxon>
        <taxon>Microbacteriaceae</taxon>
        <taxon>Gryllotalpicola</taxon>
    </lineage>
</organism>
<keyword evidence="1" id="KW-0596">Phosphopantetheine</keyword>
<dbReference type="PANTHER" id="PTHR45527">
    <property type="entry name" value="NONRIBOSOMAL PEPTIDE SYNTHETASE"/>
    <property type="match status" value="1"/>
</dbReference>
<proteinExistence type="predicted"/>
<dbReference type="PANTHER" id="PTHR45527:SF1">
    <property type="entry name" value="FATTY ACID SYNTHASE"/>
    <property type="match status" value="1"/>
</dbReference>
<dbReference type="SUPFAM" id="SSF56801">
    <property type="entry name" value="Acetyl-CoA synthetase-like"/>
    <property type="match status" value="1"/>
</dbReference>
<dbReference type="InterPro" id="IPR045851">
    <property type="entry name" value="AMP-bd_C_sf"/>
</dbReference>
<evidence type="ECO:0000259" key="3">
    <source>
        <dbReference type="PROSITE" id="PS50075"/>
    </source>
</evidence>
<evidence type="ECO:0000256" key="1">
    <source>
        <dbReference type="ARBA" id="ARBA00022450"/>
    </source>
</evidence>
<dbReference type="EMBL" id="JBHSCN010000006">
    <property type="protein sequence ID" value="MFC4244867.1"/>
    <property type="molecule type" value="Genomic_DNA"/>
</dbReference>
<dbReference type="InterPro" id="IPR006162">
    <property type="entry name" value="Ppantetheine_attach_site"/>
</dbReference>
<dbReference type="RefSeq" id="WP_390231424.1">
    <property type="nucleotide sequence ID" value="NZ_JBHSCN010000006.1"/>
</dbReference>
<evidence type="ECO:0000256" key="2">
    <source>
        <dbReference type="ARBA" id="ARBA00022553"/>
    </source>
</evidence>
<dbReference type="InterPro" id="IPR009081">
    <property type="entry name" value="PP-bd_ACP"/>
</dbReference>
<evidence type="ECO:0000313" key="4">
    <source>
        <dbReference type="EMBL" id="MFC4244867.1"/>
    </source>
</evidence>
<protein>
    <submittedName>
        <fullName evidence="4">Phosphopantetheine-binding protein</fullName>
    </submittedName>
</protein>
<keyword evidence="5" id="KW-1185">Reference proteome</keyword>
<feature type="domain" description="Carrier" evidence="3">
    <location>
        <begin position="137"/>
        <end position="212"/>
    </location>
</feature>